<keyword evidence="2" id="KW-1185">Reference proteome</keyword>
<dbReference type="KEGG" id="pgm:PGRAT_23950"/>
<evidence type="ECO:0000313" key="2">
    <source>
        <dbReference type="Proteomes" id="UP000029500"/>
    </source>
</evidence>
<reference evidence="1 2" key="1">
    <citation type="submission" date="2014-08" db="EMBL/GenBank/DDBJ databases">
        <title>Comparative genomics of the Paenibacillus odorifer group.</title>
        <authorList>
            <person name="den Bakker H.C."/>
            <person name="Tsai Y.-C."/>
            <person name="Martin N."/>
            <person name="Korlach J."/>
            <person name="Wiedmann M."/>
        </authorList>
    </citation>
    <scope>NUCLEOTIDE SEQUENCE [LARGE SCALE GENOMIC DNA]</scope>
    <source>
        <strain evidence="1 2">DSM 15220</strain>
    </source>
</reference>
<dbReference type="HOGENOM" id="CLU_100908_0_0_9"/>
<protein>
    <recommendedName>
        <fullName evidence="3">Restriction endonuclease type IV Mrr domain-containing protein</fullName>
    </recommendedName>
</protein>
<organism evidence="1 2">
    <name type="scientific">Paenibacillus graminis</name>
    <dbReference type="NCBI Taxonomy" id="189425"/>
    <lineage>
        <taxon>Bacteria</taxon>
        <taxon>Bacillati</taxon>
        <taxon>Bacillota</taxon>
        <taxon>Bacilli</taxon>
        <taxon>Bacillales</taxon>
        <taxon>Paenibacillaceae</taxon>
        <taxon>Paenibacillus</taxon>
    </lineage>
</organism>
<dbReference type="RefSeq" id="WP_025707291.1">
    <property type="nucleotide sequence ID" value="NZ_CP009287.1"/>
</dbReference>
<evidence type="ECO:0000313" key="1">
    <source>
        <dbReference type="EMBL" id="AIQ70347.1"/>
    </source>
</evidence>
<dbReference type="Proteomes" id="UP000029500">
    <property type="component" value="Chromosome"/>
</dbReference>
<dbReference type="eggNOG" id="ENOG5033805">
    <property type="taxonomic scope" value="Bacteria"/>
</dbReference>
<gene>
    <name evidence="1" type="ORF">PGRAT_23950</name>
</gene>
<dbReference type="AlphaFoldDB" id="A0A089MAN5"/>
<dbReference type="OrthoDB" id="2603884at2"/>
<evidence type="ECO:0008006" key="3">
    <source>
        <dbReference type="Google" id="ProtNLM"/>
    </source>
</evidence>
<name>A0A089MAN5_9BACL</name>
<dbReference type="EMBL" id="CP009287">
    <property type="protein sequence ID" value="AIQ70347.1"/>
    <property type="molecule type" value="Genomic_DNA"/>
</dbReference>
<accession>A0A089MAN5</accession>
<proteinExistence type="predicted"/>
<sequence>MSSAGYSPLDYLKFTDIDDVEEHFNTLSKLSDEDMLEYKVLLENLEEVNKKKVTKTKITQGDNNTLQKGKALENLVSFLWQKSGFFEVHDNIRNSTNEIDQLVEFNFKGIMFEKFLPVNKTNSSFLVSECKNYDKKISVTWVGKLYSLTCTNSSRFGFLFSFHGMAARGGWDSAIGLTKKLFLQKERLDEKISIIDFNIEDFRMISNGANFLHLIKAKIDSLILQTSVSDLISKHPAEEDET</sequence>